<gene>
    <name evidence="2" type="ORF">AVEN_77323_1</name>
</gene>
<feature type="signal peptide" evidence="1">
    <location>
        <begin position="1"/>
        <end position="34"/>
    </location>
</feature>
<organism evidence="2 3">
    <name type="scientific">Araneus ventricosus</name>
    <name type="common">Orbweaver spider</name>
    <name type="synonym">Epeira ventricosa</name>
    <dbReference type="NCBI Taxonomy" id="182803"/>
    <lineage>
        <taxon>Eukaryota</taxon>
        <taxon>Metazoa</taxon>
        <taxon>Ecdysozoa</taxon>
        <taxon>Arthropoda</taxon>
        <taxon>Chelicerata</taxon>
        <taxon>Arachnida</taxon>
        <taxon>Araneae</taxon>
        <taxon>Araneomorphae</taxon>
        <taxon>Entelegynae</taxon>
        <taxon>Araneoidea</taxon>
        <taxon>Araneidae</taxon>
        <taxon>Araneus</taxon>
    </lineage>
</organism>
<evidence type="ECO:0000313" key="2">
    <source>
        <dbReference type="EMBL" id="GBN36381.1"/>
    </source>
</evidence>
<reference evidence="2 3" key="1">
    <citation type="journal article" date="2019" name="Sci. Rep.">
        <title>Orb-weaving spider Araneus ventricosus genome elucidates the spidroin gene catalogue.</title>
        <authorList>
            <person name="Kono N."/>
            <person name="Nakamura H."/>
            <person name="Ohtoshi R."/>
            <person name="Moran D.A.P."/>
            <person name="Shinohara A."/>
            <person name="Yoshida Y."/>
            <person name="Fujiwara M."/>
            <person name="Mori M."/>
            <person name="Tomita M."/>
            <person name="Arakawa K."/>
        </authorList>
    </citation>
    <scope>NUCLEOTIDE SEQUENCE [LARGE SCALE GENOMIC DNA]</scope>
</reference>
<keyword evidence="3" id="KW-1185">Reference proteome</keyword>
<evidence type="ECO:0000313" key="3">
    <source>
        <dbReference type="Proteomes" id="UP000499080"/>
    </source>
</evidence>
<dbReference type="AlphaFoldDB" id="A0A4Y2NAV2"/>
<keyword evidence="1" id="KW-0732">Signal</keyword>
<protein>
    <submittedName>
        <fullName evidence="2">Uncharacterized protein</fullName>
    </submittedName>
</protein>
<evidence type="ECO:0000256" key="1">
    <source>
        <dbReference type="SAM" id="SignalP"/>
    </source>
</evidence>
<proteinExistence type="predicted"/>
<feature type="chain" id="PRO_5021495645" evidence="1">
    <location>
        <begin position="35"/>
        <end position="143"/>
    </location>
</feature>
<sequence length="143" mass="15640">MRPIFVLMKKRRSNCILLLCNCAVCCCSSGGGSGQRRSKEIVVNPKPGAIKAAEIMANPKIEFRDETSGVGVASEGNAAENDIPLFLERKLPKRVDFYRCALSSEKGETRCPEYSTFFLSRDGGSGVLDVVENLFANLKFGKI</sequence>
<accession>A0A4Y2NAV2</accession>
<dbReference type="Proteomes" id="UP000499080">
    <property type="component" value="Unassembled WGS sequence"/>
</dbReference>
<comment type="caution">
    <text evidence="2">The sequence shown here is derived from an EMBL/GenBank/DDBJ whole genome shotgun (WGS) entry which is preliminary data.</text>
</comment>
<dbReference type="EMBL" id="BGPR01008829">
    <property type="protein sequence ID" value="GBN36381.1"/>
    <property type="molecule type" value="Genomic_DNA"/>
</dbReference>
<name>A0A4Y2NAV2_ARAVE</name>